<keyword evidence="1" id="KW-1133">Transmembrane helix</keyword>
<feature type="transmembrane region" description="Helical" evidence="1">
    <location>
        <begin position="263"/>
        <end position="287"/>
    </location>
</feature>
<sequence length="326" mass="33929">MTAGRAAGPGVGPRLGLGLGYGVAAGAFWALGFLAPALAGDFTPLQISIGRYLAYGAFSLIALAPRWPTLRATIGRRDVRALFMLGLLGNILYYVLLSYAVRLGGIAATSLIIGLLPAVLTLIGSRDDGAVPLWRLAPSLLFSLAAIVCIGWGAIGTAAPAARGAPLLGWLCAVGAMLSWAAFAVINQRWLARLHHVSAQEWNLLTGGATGILAVLVAGPAFLLGAPGTAGGRDWARFVAVVAGTGFLVSIVGNVFWNRMSRLLPLTLAGQMILFETLFALLYGFLWERRLPGTIEIAAILLVCASVLSGMAVHRPVAVTPAPEPS</sequence>
<dbReference type="SUPFAM" id="SSF103481">
    <property type="entry name" value="Multidrug resistance efflux transporter EmrE"/>
    <property type="match status" value="1"/>
</dbReference>
<gene>
    <name evidence="4" type="ORF">HLH25_06140</name>
    <name evidence="3" type="ORF">HLH26_04985</name>
</gene>
<accession>A0A7W4IJ76</accession>
<evidence type="ECO:0000313" key="5">
    <source>
        <dbReference type="Proteomes" id="UP000540490"/>
    </source>
</evidence>
<dbReference type="AlphaFoldDB" id="A0A7W4IJ76"/>
<feature type="domain" description="EamA" evidence="2">
    <location>
        <begin position="168"/>
        <end position="308"/>
    </location>
</feature>
<evidence type="ECO:0000259" key="2">
    <source>
        <dbReference type="Pfam" id="PF00892"/>
    </source>
</evidence>
<evidence type="ECO:0000313" key="4">
    <source>
        <dbReference type="EMBL" id="MBB2193224.1"/>
    </source>
</evidence>
<proteinExistence type="predicted"/>
<dbReference type="EMBL" id="JABEQN010000005">
    <property type="protein sequence ID" value="MBB2193224.1"/>
    <property type="molecule type" value="Genomic_DNA"/>
</dbReference>
<feature type="transmembrane region" description="Helical" evidence="1">
    <location>
        <begin position="235"/>
        <end position="256"/>
    </location>
</feature>
<feature type="transmembrane region" description="Helical" evidence="1">
    <location>
        <begin position="136"/>
        <end position="155"/>
    </location>
</feature>
<comment type="caution">
    <text evidence="3">The sequence shown here is derived from an EMBL/GenBank/DDBJ whole genome shotgun (WGS) entry which is preliminary data.</text>
</comment>
<feature type="transmembrane region" description="Helical" evidence="1">
    <location>
        <begin position="293"/>
        <end position="313"/>
    </location>
</feature>
<feature type="transmembrane region" description="Helical" evidence="1">
    <location>
        <begin position="49"/>
        <end position="67"/>
    </location>
</feature>
<keyword evidence="1" id="KW-0812">Transmembrane</keyword>
<dbReference type="Proteomes" id="UP000561077">
    <property type="component" value="Unassembled WGS sequence"/>
</dbReference>
<organism evidence="3 6">
    <name type="scientific">Gluconacetobacter dulcium</name>
    <dbReference type="NCBI Taxonomy" id="2729096"/>
    <lineage>
        <taxon>Bacteria</taxon>
        <taxon>Pseudomonadati</taxon>
        <taxon>Pseudomonadota</taxon>
        <taxon>Alphaproteobacteria</taxon>
        <taxon>Acetobacterales</taxon>
        <taxon>Acetobacteraceae</taxon>
        <taxon>Gluconacetobacter</taxon>
    </lineage>
</organism>
<feature type="transmembrane region" description="Helical" evidence="1">
    <location>
        <begin position="103"/>
        <end position="124"/>
    </location>
</feature>
<evidence type="ECO:0000313" key="6">
    <source>
        <dbReference type="Proteomes" id="UP000561077"/>
    </source>
</evidence>
<dbReference type="Proteomes" id="UP000540490">
    <property type="component" value="Unassembled WGS sequence"/>
</dbReference>
<name>A0A7W4IJ76_9PROT</name>
<dbReference type="RefSeq" id="WP_182973225.1">
    <property type="nucleotide sequence ID" value="NZ_JABEQN010000005.1"/>
</dbReference>
<reference evidence="5 6" key="1">
    <citation type="submission" date="2020-04" db="EMBL/GenBank/DDBJ databases">
        <title>Description of novel Gluconacetobacter.</title>
        <authorList>
            <person name="Sombolestani A."/>
        </authorList>
    </citation>
    <scope>NUCLEOTIDE SEQUENCE [LARGE SCALE GENOMIC DNA]</scope>
    <source>
        <strain evidence="4 5">LMG 1728</strain>
        <strain evidence="3 6">LMG 1731</strain>
    </source>
</reference>
<evidence type="ECO:0000256" key="1">
    <source>
        <dbReference type="SAM" id="Phobius"/>
    </source>
</evidence>
<evidence type="ECO:0000313" key="3">
    <source>
        <dbReference type="EMBL" id="MBB2163898.1"/>
    </source>
</evidence>
<feature type="transmembrane region" description="Helical" evidence="1">
    <location>
        <begin position="167"/>
        <end position="190"/>
    </location>
</feature>
<keyword evidence="1" id="KW-0472">Membrane</keyword>
<protein>
    <submittedName>
        <fullName evidence="3">DMT family transporter</fullName>
    </submittedName>
</protein>
<dbReference type="InterPro" id="IPR000620">
    <property type="entry name" value="EamA_dom"/>
</dbReference>
<dbReference type="GO" id="GO:0016020">
    <property type="term" value="C:membrane"/>
    <property type="evidence" value="ECO:0007669"/>
    <property type="project" value="InterPro"/>
</dbReference>
<dbReference type="InterPro" id="IPR037185">
    <property type="entry name" value="EmrE-like"/>
</dbReference>
<feature type="transmembrane region" description="Helical" evidence="1">
    <location>
        <begin position="202"/>
        <end position="223"/>
    </location>
</feature>
<feature type="transmembrane region" description="Helical" evidence="1">
    <location>
        <begin position="79"/>
        <end position="97"/>
    </location>
</feature>
<keyword evidence="5" id="KW-1185">Reference proteome</keyword>
<dbReference type="Pfam" id="PF00892">
    <property type="entry name" value="EamA"/>
    <property type="match status" value="1"/>
</dbReference>
<feature type="transmembrane region" description="Helical" evidence="1">
    <location>
        <begin position="15"/>
        <end position="37"/>
    </location>
</feature>
<dbReference type="EMBL" id="JABEQO010000004">
    <property type="protein sequence ID" value="MBB2163898.1"/>
    <property type="molecule type" value="Genomic_DNA"/>
</dbReference>